<evidence type="ECO:0000256" key="1">
    <source>
        <dbReference type="ARBA" id="ARBA00022723"/>
    </source>
</evidence>
<reference evidence="8 9" key="1">
    <citation type="submission" date="2014-02" db="EMBL/GenBank/DDBJ databases">
        <title>The genome sequence of Colletotrichum salicis CBS 607.94.</title>
        <authorList>
            <person name="Baroncelli R."/>
            <person name="Thon M.R."/>
        </authorList>
    </citation>
    <scope>NUCLEOTIDE SEQUENCE [LARGE SCALE GENOMIC DNA]</scope>
    <source>
        <strain evidence="8 9">CBS 607.94</strain>
    </source>
</reference>
<dbReference type="OrthoDB" id="21416at2759"/>
<dbReference type="InterPro" id="IPR056884">
    <property type="entry name" value="NPHP3-like_N"/>
</dbReference>
<dbReference type="Pfam" id="PF22939">
    <property type="entry name" value="WHD_GPIID"/>
    <property type="match status" value="1"/>
</dbReference>
<dbReference type="Gene3D" id="3.30.160.60">
    <property type="entry name" value="Classic Zinc Finger"/>
    <property type="match status" value="2"/>
</dbReference>
<dbReference type="PROSITE" id="PS50157">
    <property type="entry name" value="ZINC_FINGER_C2H2_2"/>
    <property type="match status" value="1"/>
</dbReference>
<accession>A0A135UTX5</accession>
<keyword evidence="1" id="KW-0479">Metal-binding</keyword>
<dbReference type="Gene3D" id="3.40.50.300">
    <property type="entry name" value="P-loop containing nucleotide triphosphate hydrolases"/>
    <property type="match status" value="1"/>
</dbReference>
<dbReference type="PROSITE" id="PS00028">
    <property type="entry name" value="ZINC_FINGER_C2H2_1"/>
    <property type="match status" value="1"/>
</dbReference>
<evidence type="ECO:0000313" key="9">
    <source>
        <dbReference type="Proteomes" id="UP000070121"/>
    </source>
</evidence>
<dbReference type="InterPro" id="IPR027417">
    <property type="entry name" value="P-loop_NTPase"/>
</dbReference>
<name>A0A135UTX5_9PEZI</name>
<feature type="domain" description="C2H2-type" evidence="7">
    <location>
        <begin position="992"/>
        <end position="1019"/>
    </location>
</feature>
<dbReference type="Pfam" id="PF00096">
    <property type="entry name" value="zf-C2H2"/>
    <property type="match status" value="1"/>
</dbReference>
<dbReference type="Proteomes" id="UP000070121">
    <property type="component" value="Unassembled WGS sequence"/>
</dbReference>
<dbReference type="AlphaFoldDB" id="A0A135UTX5"/>
<evidence type="ECO:0000259" key="7">
    <source>
        <dbReference type="PROSITE" id="PS50157"/>
    </source>
</evidence>
<dbReference type="InterPro" id="IPR036236">
    <property type="entry name" value="Znf_C2H2_sf"/>
</dbReference>
<dbReference type="PANTHER" id="PTHR10039">
    <property type="entry name" value="AMELOGENIN"/>
    <property type="match status" value="1"/>
</dbReference>
<sequence length="1138" mass="132201">MAQGFEIYRVPDLNVDVEVALRKSADDFKGLLNDIHVDKIEKATFSDVCRSLSAIQFQQQEKKTLMNLNRIELFLSGMHSFQDVLKDRGMEDVKGIMAFIWGPMRFLLETTNVNDKAFDHILDVYQRLGIQILPLDEYKQFFAESVNGRICLLNIYKDVAKFHKTAYRLFSLRSPLWGKLYKATWKDLGSTFDHLAASLKLHADFIRTHGDRYALRVDSGFESSQNNAIFDNNDFRRKSHEYMDRCRQQWKDFRDKETARKRKQKGKVLNWIAVPKTLENLHKSFVKKREPYPETGRWLYTRYDEVSNWMREDIPKDSALWVHGKRGMGKTVLSSLVVTRLEELIRTKSIPSDVQICYFYCRDDDPELNTYFGILRGIIHQLVSAVSVLSHDPDEVNDEEDGVPDHPNKNNGFILPLCDDKISSSGGSTLSTAEGCLSLIEAFFEIHPRLYIVVDGLDECTGRVEIHQAVSFLVSQVSRLDAINQGQLRVLFMSQQAPDVKSAMTKPTVSPLIGEVELKDNDNTQDIRTYVRSRMSPAELAKTRRIVRGRINPREEFIVPGENFNLFEREIQRIEEEVSMQSEGLFLYAVLAADYLSNQFTKGDLLQKVKSRMLPVGIAKMYDDLLGTLKEKMLELSEAHWEKAKLLLGWLACAHRPLKWHEIQAIIAFDLVENEINFDLRMIRRDNINDFLGSLVEVLPGDDIRLMHSTVKQHLVESRHIHSKSVQCDLAILCLRYLSLPCFTDEEYTPAERYEQIQLGYFSFQDYAVPKWYKHLETVIEDCHDIFTPDFYVDAEQGRRRNFVHDFNDALHRFTQAYDADLRSLTDIHQEFAHEHLSNFINLPFYTNLVRLWNHIYTHQKESIDDRNKAGIKRLQDAFLSHRTVLEEEYKPTTIMCGQDTIETYYGPNQFKCERTLCKFFYEGFKTKKERDSHHHRHNRPYSCRLETCSAAPFGFSSNKDMERHMRTYHPDDSEGQTPFIQMSRRVEQAKFPCKICGKCFTRNINLKGHMRSHFGERPFACSNCGKATRRGGDHQRPLNRLWARGHDGQSRQRSAGGQAIPTDCRTPFRALPTADNLRRSPLGPKMQKINPREHKDPGLEDGRRNQIANRSLSRMRHTLVGFDHAVNCQDCMQELRK</sequence>
<comment type="caution">
    <text evidence="8">The sequence shown here is derived from an EMBL/GenBank/DDBJ whole genome shotgun (WGS) entry which is preliminary data.</text>
</comment>
<gene>
    <name evidence="8" type="ORF">CSAL01_03104</name>
</gene>
<evidence type="ECO:0000256" key="2">
    <source>
        <dbReference type="ARBA" id="ARBA00022737"/>
    </source>
</evidence>
<dbReference type="SMART" id="SM00355">
    <property type="entry name" value="ZnF_C2H2"/>
    <property type="match status" value="2"/>
</dbReference>
<dbReference type="EMBL" id="JFFI01001036">
    <property type="protein sequence ID" value="KXH63870.1"/>
    <property type="molecule type" value="Genomic_DNA"/>
</dbReference>
<evidence type="ECO:0000256" key="6">
    <source>
        <dbReference type="SAM" id="MobiDB-lite"/>
    </source>
</evidence>
<keyword evidence="9" id="KW-1185">Reference proteome</keyword>
<keyword evidence="3 5" id="KW-0863">Zinc-finger</keyword>
<keyword evidence="2" id="KW-0677">Repeat</keyword>
<dbReference type="PANTHER" id="PTHR10039:SF14">
    <property type="entry name" value="NACHT DOMAIN-CONTAINING PROTEIN"/>
    <property type="match status" value="1"/>
</dbReference>
<dbReference type="InterPro" id="IPR054471">
    <property type="entry name" value="GPIID_WHD"/>
</dbReference>
<protein>
    <recommendedName>
        <fullName evidence="7">C2H2-type domain-containing protein</fullName>
    </recommendedName>
</protein>
<feature type="compositionally biased region" description="Basic and acidic residues" evidence="6">
    <location>
        <begin position="1091"/>
        <end position="1105"/>
    </location>
</feature>
<feature type="region of interest" description="Disordered" evidence="6">
    <location>
        <begin position="1045"/>
        <end position="1105"/>
    </location>
</feature>
<organism evidence="8 9">
    <name type="scientific">Colletotrichum salicis</name>
    <dbReference type="NCBI Taxonomy" id="1209931"/>
    <lineage>
        <taxon>Eukaryota</taxon>
        <taxon>Fungi</taxon>
        <taxon>Dikarya</taxon>
        <taxon>Ascomycota</taxon>
        <taxon>Pezizomycotina</taxon>
        <taxon>Sordariomycetes</taxon>
        <taxon>Hypocreomycetidae</taxon>
        <taxon>Glomerellales</taxon>
        <taxon>Glomerellaceae</taxon>
        <taxon>Colletotrichum</taxon>
        <taxon>Colletotrichum acutatum species complex</taxon>
    </lineage>
</organism>
<dbReference type="FunFam" id="3.30.160.60:FF:000446">
    <property type="entry name" value="Zinc finger protein"/>
    <property type="match status" value="1"/>
</dbReference>
<dbReference type="GO" id="GO:0008270">
    <property type="term" value="F:zinc ion binding"/>
    <property type="evidence" value="ECO:0007669"/>
    <property type="project" value="UniProtKB-KW"/>
</dbReference>
<evidence type="ECO:0000256" key="3">
    <source>
        <dbReference type="ARBA" id="ARBA00022771"/>
    </source>
</evidence>
<dbReference type="SUPFAM" id="SSF57667">
    <property type="entry name" value="beta-beta-alpha zinc fingers"/>
    <property type="match status" value="1"/>
</dbReference>
<dbReference type="STRING" id="1209931.A0A135UTX5"/>
<proteinExistence type="predicted"/>
<evidence type="ECO:0000313" key="8">
    <source>
        <dbReference type="EMBL" id="KXH63870.1"/>
    </source>
</evidence>
<evidence type="ECO:0000256" key="4">
    <source>
        <dbReference type="ARBA" id="ARBA00022833"/>
    </source>
</evidence>
<evidence type="ECO:0000256" key="5">
    <source>
        <dbReference type="PROSITE-ProRule" id="PRU00042"/>
    </source>
</evidence>
<keyword evidence="4" id="KW-0862">Zinc</keyword>
<dbReference type="InterPro" id="IPR013087">
    <property type="entry name" value="Znf_C2H2_type"/>
</dbReference>
<dbReference type="Pfam" id="PF24883">
    <property type="entry name" value="NPHP3_N"/>
    <property type="match status" value="1"/>
</dbReference>